<sequence>MCVLSCSGFGWNDETKCIIVEKDLFDNWDDVCISRPDRASAVGLSRVGQNAGGEASGWEVLCQLRVMPNLSRLGRARCSWSLFRSLDNMHDFIEITGDERLDYYTVLLRDLP</sequence>
<dbReference type="Proteomes" id="UP000321947">
    <property type="component" value="Unassembled WGS sequence"/>
</dbReference>
<protein>
    <recommendedName>
        <fullName evidence="3">Retrotransposon protein</fullName>
    </recommendedName>
</protein>
<reference evidence="1 2" key="1">
    <citation type="submission" date="2019-08" db="EMBL/GenBank/DDBJ databases">
        <title>Draft genome sequences of two oriental melons (Cucumis melo L. var makuwa).</title>
        <authorList>
            <person name="Kwon S.-Y."/>
        </authorList>
    </citation>
    <scope>NUCLEOTIDE SEQUENCE [LARGE SCALE GENOMIC DNA]</scope>
    <source>
        <strain evidence="2">cv. Chang Bougi</strain>
        <tissue evidence="1">Leaf</tissue>
    </source>
</reference>
<evidence type="ECO:0008006" key="3">
    <source>
        <dbReference type="Google" id="ProtNLM"/>
    </source>
</evidence>
<dbReference type="AlphaFoldDB" id="A0A5D3CYF7"/>
<organism evidence="1 2">
    <name type="scientific">Cucumis melo var. makuwa</name>
    <name type="common">Oriental melon</name>
    <dbReference type="NCBI Taxonomy" id="1194695"/>
    <lineage>
        <taxon>Eukaryota</taxon>
        <taxon>Viridiplantae</taxon>
        <taxon>Streptophyta</taxon>
        <taxon>Embryophyta</taxon>
        <taxon>Tracheophyta</taxon>
        <taxon>Spermatophyta</taxon>
        <taxon>Magnoliopsida</taxon>
        <taxon>eudicotyledons</taxon>
        <taxon>Gunneridae</taxon>
        <taxon>Pentapetalae</taxon>
        <taxon>rosids</taxon>
        <taxon>fabids</taxon>
        <taxon>Cucurbitales</taxon>
        <taxon>Cucurbitaceae</taxon>
        <taxon>Benincaseae</taxon>
        <taxon>Cucumis</taxon>
    </lineage>
</organism>
<dbReference type="EMBL" id="SSTD01008307">
    <property type="protein sequence ID" value="TYK16390.1"/>
    <property type="molecule type" value="Genomic_DNA"/>
</dbReference>
<proteinExistence type="predicted"/>
<gene>
    <name evidence="1" type="ORF">E5676_scaffold21G001840</name>
</gene>
<evidence type="ECO:0000313" key="2">
    <source>
        <dbReference type="Proteomes" id="UP000321947"/>
    </source>
</evidence>
<accession>A0A5D3CYF7</accession>
<comment type="caution">
    <text evidence="1">The sequence shown here is derived from an EMBL/GenBank/DDBJ whole genome shotgun (WGS) entry which is preliminary data.</text>
</comment>
<evidence type="ECO:0000313" key="1">
    <source>
        <dbReference type="EMBL" id="TYK16390.1"/>
    </source>
</evidence>
<name>A0A5D3CYF7_CUCMM</name>